<dbReference type="Pfam" id="PF00248">
    <property type="entry name" value="Aldo_ket_red"/>
    <property type="match status" value="1"/>
</dbReference>
<dbReference type="EMBL" id="LXFE01000651">
    <property type="protein sequence ID" value="OLL24728.1"/>
    <property type="molecule type" value="Genomic_DNA"/>
</dbReference>
<dbReference type="UniPathway" id="UPA00142">
    <property type="reaction ID" value="UER00209"/>
</dbReference>
<dbReference type="PANTHER" id="PTHR13295">
    <property type="entry name" value="GLUTAMATE CYSTEINE LIGASE REGULATORY SUBUNIT"/>
    <property type="match status" value="1"/>
</dbReference>
<evidence type="ECO:0000256" key="1">
    <source>
        <dbReference type="ARBA" id="ARBA00005006"/>
    </source>
</evidence>
<protein>
    <recommendedName>
        <fullName evidence="8">GCS light chain</fullName>
    </recommendedName>
    <alternativeName>
        <fullName evidence="6">Gamma-ECS regulatory subunit</fullName>
    </alternativeName>
    <alternativeName>
        <fullName evidence="9">Gamma-glutamylcysteine synthetase regulatory subunit</fullName>
    </alternativeName>
    <alternativeName>
        <fullName evidence="7">Glutamate--cysteine ligase modifier subunit</fullName>
    </alternativeName>
</protein>
<comment type="similarity">
    <text evidence="2">Belongs to the aldo/keto reductase family. Glutamate--cysteine ligase light chain subfamily.</text>
</comment>
<proteinExistence type="inferred from homology"/>
<dbReference type="GO" id="GO:0016491">
    <property type="term" value="F:oxidoreductase activity"/>
    <property type="evidence" value="ECO:0007669"/>
    <property type="project" value="UniProtKB-KW"/>
</dbReference>
<dbReference type="InterPro" id="IPR036812">
    <property type="entry name" value="NAD(P)_OxRdtase_dom_sf"/>
</dbReference>
<dbReference type="SUPFAM" id="SSF51430">
    <property type="entry name" value="NAD(P)-linked oxidoreductase"/>
    <property type="match status" value="1"/>
</dbReference>
<comment type="pathway">
    <text evidence="1">Sulfur metabolism; glutathione biosynthesis; glutathione from L-cysteine and L-glutamate: step 1/2.</text>
</comment>
<keyword evidence="4" id="KW-0317">Glutathione biosynthesis</keyword>
<dbReference type="OMA" id="AHEWIPL"/>
<evidence type="ECO:0000313" key="11">
    <source>
        <dbReference type="EMBL" id="OLL24728.1"/>
    </source>
</evidence>
<organism evidence="11 12">
    <name type="scientific">Neolecta irregularis (strain DAH-3)</name>
    <dbReference type="NCBI Taxonomy" id="1198029"/>
    <lineage>
        <taxon>Eukaryota</taxon>
        <taxon>Fungi</taxon>
        <taxon>Dikarya</taxon>
        <taxon>Ascomycota</taxon>
        <taxon>Taphrinomycotina</taxon>
        <taxon>Neolectales</taxon>
        <taxon>Neolectaceae</taxon>
        <taxon>Neolecta</taxon>
    </lineage>
</organism>
<evidence type="ECO:0000256" key="2">
    <source>
        <dbReference type="ARBA" id="ARBA00008612"/>
    </source>
</evidence>
<evidence type="ECO:0000256" key="6">
    <source>
        <dbReference type="ARBA" id="ARBA00030406"/>
    </source>
</evidence>
<evidence type="ECO:0000256" key="4">
    <source>
        <dbReference type="ARBA" id="ARBA00022684"/>
    </source>
</evidence>
<dbReference type="GO" id="GO:0016874">
    <property type="term" value="F:ligase activity"/>
    <property type="evidence" value="ECO:0007669"/>
    <property type="project" value="UniProtKB-KW"/>
</dbReference>
<feature type="domain" description="NADP-dependent oxidoreductase" evidence="10">
    <location>
        <begin position="73"/>
        <end position="214"/>
    </location>
</feature>
<comment type="subunit">
    <text evidence="3">Heterodimer of a catalytic heavy chain and a regulatory light chain.</text>
</comment>
<dbReference type="Proteomes" id="UP000186594">
    <property type="component" value="Unassembled WGS sequence"/>
</dbReference>
<dbReference type="GO" id="GO:0006750">
    <property type="term" value="P:glutathione biosynthetic process"/>
    <property type="evidence" value="ECO:0007669"/>
    <property type="project" value="UniProtKB-UniPathway"/>
</dbReference>
<dbReference type="Gene3D" id="3.20.20.100">
    <property type="entry name" value="NADP-dependent oxidoreductase domain"/>
    <property type="match status" value="1"/>
</dbReference>
<evidence type="ECO:0000256" key="3">
    <source>
        <dbReference type="ARBA" id="ARBA00011532"/>
    </source>
</evidence>
<evidence type="ECO:0000256" key="9">
    <source>
        <dbReference type="ARBA" id="ARBA00032926"/>
    </source>
</evidence>
<accession>A0A1U7LQ26</accession>
<evidence type="ECO:0000256" key="8">
    <source>
        <dbReference type="ARBA" id="ARBA00031732"/>
    </source>
</evidence>
<dbReference type="AlphaFoldDB" id="A0A1U7LQ26"/>
<dbReference type="STRING" id="1198029.A0A1U7LQ26"/>
<keyword evidence="11" id="KW-0436">Ligase</keyword>
<evidence type="ECO:0000256" key="5">
    <source>
        <dbReference type="ARBA" id="ARBA00023002"/>
    </source>
</evidence>
<gene>
    <name evidence="11" type="ORF">NEOLI_005006</name>
</gene>
<evidence type="ECO:0000256" key="7">
    <source>
        <dbReference type="ARBA" id="ARBA00031154"/>
    </source>
</evidence>
<name>A0A1U7LQ26_NEOID</name>
<comment type="caution">
    <text evidence="11">The sequence shown here is derived from an EMBL/GenBank/DDBJ whole genome shotgun (WGS) entry which is preliminary data.</text>
</comment>
<dbReference type="InterPro" id="IPR023210">
    <property type="entry name" value="NADP_OxRdtase_dom"/>
</dbReference>
<dbReference type="OrthoDB" id="5596051at2759"/>
<sequence length="272" mass="31191">MSPRRILLQTGNVMLFQSHGIWVHEKSNKELISSLKTNLLTNNITVKDIESTTKDQKNLIWVPQKQSTLLKEPEENYDITLKLFFLPRSSESELDLHVKEAIDAFRQVTGINRIGLVIVSFTGITFDADDDQSLLPSEAEISRWIRPWRVLQNLVKEGSIGDLGVSEFSIPRLTHFLSKVEIPPSVNQLNLRDCCVVPKNLILFAKERGIKLLTHNDCSNILPDEHLKEVLQTVGYQKTVWSKWVLKYSIVVRDRGVVENKGYRYLALVEEK</sequence>
<dbReference type="GO" id="GO:0035226">
    <property type="term" value="F:glutamate-cysteine ligase catalytic subunit binding"/>
    <property type="evidence" value="ECO:0007669"/>
    <property type="project" value="InterPro"/>
</dbReference>
<evidence type="ECO:0000259" key="10">
    <source>
        <dbReference type="Pfam" id="PF00248"/>
    </source>
</evidence>
<dbReference type="InterPro" id="IPR032963">
    <property type="entry name" value="Gclm"/>
</dbReference>
<reference evidence="11 12" key="1">
    <citation type="submission" date="2016-04" db="EMBL/GenBank/DDBJ databases">
        <title>Evolutionary innovation and constraint leading to complex multicellularity in the Ascomycota.</title>
        <authorList>
            <person name="Cisse O."/>
            <person name="Nguyen A."/>
            <person name="Hewitt D.A."/>
            <person name="Jedd G."/>
            <person name="Stajich J.E."/>
        </authorList>
    </citation>
    <scope>NUCLEOTIDE SEQUENCE [LARGE SCALE GENOMIC DNA]</scope>
    <source>
        <strain evidence="11 12">DAH-3</strain>
    </source>
</reference>
<dbReference type="GO" id="GO:0017109">
    <property type="term" value="C:glutamate-cysteine ligase complex"/>
    <property type="evidence" value="ECO:0007669"/>
    <property type="project" value="TreeGrafter"/>
</dbReference>
<dbReference type="GO" id="GO:0030234">
    <property type="term" value="F:enzyme regulator activity"/>
    <property type="evidence" value="ECO:0007669"/>
    <property type="project" value="TreeGrafter"/>
</dbReference>
<keyword evidence="5" id="KW-0560">Oxidoreductase</keyword>
<keyword evidence="12" id="KW-1185">Reference proteome</keyword>
<dbReference type="PANTHER" id="PTHR13295:SF4">
    <property type="entry name" value="GLUTAMATE--CYSTEINE LIGASE REGULATORY SUBUNIT"/>
    <property type="match status" value="1"/>
</dbReference>
<evidence type="ECO:0000313" key="12">
    <source>
        <dbReference type="Proteomes" id="UP000186594"/>
    </source>
</evidence>